<sequence length="515" mass="55402">MTTTHFEAVNLGDLAPRSIPSDHLALIALDEAQRVTLYTYGQLDTLAKAAARGLLGHGLAAGDSVAVLAANSGEFLVLLMGAMRAGITVVPVNYKFPQALSDFVISDSGAKLVFVDSGRRANAPAGLPVIEFGGKGAQSFETFLDHGDFTTVVPGPQDVALLLYTSGSTGKPKGVKLSHHSHLWVVKTRLGNQDLSDQRYLIAAPMYHMNALALSQLALAGGSTIVLLPQFDAHAYIHAASRYKATWLTSVPPMMAMMLRETQALANADLSSVQVIRMGSAPASEALLEAIRRVMPHARIINSYGTTEGGPVTFGPHPEGKPQPFLSIGYAHPHVDVRLIDEQGRVSDQGVLQLRSPGIMLGYHNRPDLVGAITDDGFYVTGDVLRRDEDGFYYFVGRNDDMFVCGGENIFPGEVEKCLETHPDIQQTCVIAIPDEIKGHKPVAFVVLVPGSALDEATIKAYALANAPAYQHPRRVWILPDLPLASTSKVDRNVLKQRALQIIGQLDVEPVCAHA</sequence>
<dbReference type="InterPro" id="IPR025110">
    <property type="entry name" value="AMP-bd_C"/>
</dbReference>
<comment type="caution">
    <text evidence="3">The sequence shown here is derived from an EMBL/GenBank/DDBJ whole genome shotgun (WGS) entry which is preliminary data.</text>
</comment>
<dbReference type="GO" id="GO:0016878">
    <property type="term" value="F:acid-thiol ligase activity"/>
    <property type="evidence" value="ECO:0007669"/>
    <property type="project" value="UniProtKB-ARBA"/>
</dbReference>
<dbReference type="InterPro" id="IPR050237">
    <property type="entry name" value="ATP-dep_AMP-bd_enzyme"/>
</dbReference>
<dbReference type="Gene3D" id="3.40.50.12780">
    <property type="entry name" value="N-terminal domain of ligase-like"/>
    <property type="match status" value="1"/>
</dbReference>
<dbReference type="OrthoDB" id="9766486at2"/>
<dbReference type="Proteomes" id="UP000234190">
    <property type="component" value="Unassembled WGS sequence"/>
</dbReference>
<evidence type="ECO:0000259" key="1">
    <source>
        <dbReference type="Pfam" id="PF00501"/>
    </source>
</evidence>
<dbReference type="EMBL" id="PDNW01000009">
    <property type="protein sequence ID" value="PLC49701.1"/>
    <property type="molecule type" value="Genomic_DNA"/>
</dbReference>
<dbReference type="Gene3D" id="3.30.300.30">
    <property type="match status" value="1"/>
</dbReference>
<dbReference type="Pfam" id="PF00501">
    <property type="entry name" value="AMP-binding"/>
    <property type="match status" value="1"/>
</dbReference>
<dbReference type="AlphaFoldDB" id="A0A2N4U3W1"/>
<dbReference type="InterPro" id="IPR000873">
    <property type="entry name" value="AMP-dep_synth/lig_dom"/>
</dbReference>
<dbReference type="PANTHER" id="PTHR43767">
    <property type="entry name" value="LONG-CHAIN-FATTY-ACID--COA LIGASE"/>
    <property type="match status" value="1"/>
</dbReference>
<protein>
    <submittedName>
        <fullName evidence="3">Acetyl-CoA synthetase</fullName>
    </submittedName>
</protein>
<dbReference type="Pfam" id="PF13193">
    <property type="entry name" value="AMP-binding_C"/>
    <property type="match status" value="1"/>
</dbReference>
<evidence type="ECO:0000313" key="3">
    <source>
        <dbReference type="EMBL" id="PLC49701.1"/>
    </source>
</evidence>
<dbReference type="InterPro" id="IPR045851">
    <property type="entry name" value="AMP-bd_C_sf"/>
</dbReference>
<dbReference type="PANTHER" id="PTHR43767:SF1">
    <property type="entry name" value="NONRIBOSOMAL PEPTIDE SYNTHASE PES1 (EUROFUNG)-RELATED"/>
    <property type="match status" value="1"/>
</dbReference>
<accession>A0A2N4U3W1</accession>
<dbReference type="RefSeq" id="WP_102074253.1">
    <property type="nucleotide sequence ID" value="NZ_PDNW01000009.1"/>
</dbReference>
<proteinExistence type="predicted"/>
<organism evidence="3 4">
    <name type="scientific">Pollutimonas subterranea</name>
    <dbReference type="NCBI Taxonomy" id="2045210"/>
    <lineage>
        <taxon>Bacteria</taxon>
        <taxon>Pseudomonadati</taxon>
        <taxon>Pseudomonadota</taxon>
        <taxon>Betaproteobacteria</taxon>
        <taxon>Burkholderiales</taxon>
        <taxon>Alcaligenaceae</taxon>
        <taxon>Pollutimonas</taxon>
    </lineage>
</organism>
<dbReference type="PROSITE" id="PS00455">
    <property type="entry name" value="AMP_BINDING"/>
    <property type="match status" value="1"/>
</dbReference>
<gene>
    <name evidence="3" type="ORF">CR159_12360</name>
</gene>
<keyword evidence="4" id="KW-1185">Reference proteome</keyword>
<reference evidence="3 4" key="1">
    <citation type="submission" date="2017-10" db="EMBL/GenBank/DDBJ databases">
        <title>Two draft genome sequences of Pusillimonas sp. strains isolated from a nitrate- and radionuclide-contaminated groundwater in Russia.</title>
        <authorList>
            <person name="Grouzdev D.S."/>
            <person name="Tourova T.P."/>
            <person name="Goeva M.A."/>
            <person name="Babich T.L."/>
            <person name="Sokolova D.S."/>
            <person name="Abdullin R."/>
            <person name="Poltaraus A.B."/>
            <person name="Toshchakov S.V."/>
            <person name="Nazina T.N."/>
        </authorList>
    </citation>
    <scope>NUCLEOTIDE SEQUENCE [LARGE SCALE GENOMIC DNA]</scope>
    <source>
        <strain evidence="3 4">JR1/69-3-13</strain>
    </source>
</reference>
<name>A0A2N4U3W1_9BURK</name>
<dbReference type="SUPFAM" id="SSF56801">
    <property type="entry name" value="Acetyl-CoA synthetase-like"/>
    <property type="match status" value="1"/>
</dbReference>
<feature type="domain" description="AMP-dependent synthetase/ligase" evidence="1">
    <location>
        <begin position="22"/>
        <end position="364"/>
    </location>
</feature>
<dbReference type="InterPro" id="IPR020845">
    <property type="entry name" value="AMP-binding_CS"/>
</dbReference>
<evidence type="ECO:0000259" key="2">
    <source>
        <dbReference type="Pfam" id="PF13193"/>
    </source>
</evidence>
<feature type="domain" description="AMP-binding enzyme C-terminal" evidence="2">
    <location>
        <begin position="414"/>
        <end position="489"/>
    </location>
</feature>
<evidence type="ECO:0000313" key="4">
    <source>
        <dbReference type="Proteomes" id="UP000234190"/>
    </source>
</evidence>
<dbReference type="InterPro" id="IPR042099">
    <property type="entry name" value="ANL_N_sf"/>
</dbReference>